<feature type="signal peptide" evidence="1">
    <location>
        <begin position="1"/>
        <end position="20"/>
    </location>
</feature>
<evidence type="ECO:0000313" key="3">
    <source>
        <dbReference type="Proteomes" id="UP000199754"/>
    </source>
</evidence>
<keyword evidence="3" id="KW-1185">Reference proteome</keyword>
<evidence type="ECO:0000313" key="2">
    <source>
        <dbReference type="EMBL" id="ASM70954.1"/>
    </source>
</evidence>
<feature type="chain" id="PRO_5012217230" evidence="1">
    <location>
        <begin position="21"/>
        <end position="222"/>
    </location>
</feature>
<accession>A0A221JW38</accession>
<proteinExistence type="predicted"/>
<keyword evidence="1" id="KW-0732">Signal</keyword>
<protein>
    <submittedName>
        <fullName evidence="2">Uncharacterized protein</fullName>
    </submittedName>
</protein>
<organism evidence="2 3">
    <name type="scientific">Pseudosulfitobacter pseudonitzschiae</name>
    <dbReference type="NCBI Taxonomy" id="1402135"/>
    <lineage>
        <taxon>Bacteria</taxon>
        <taxon>Pseudomonadati</taxon>
        <taxon>Pseudomonadota</taxon>
        <taxon>Alphaproteobacteria</taxon>
        <taxon>Rhodobacterales</taxon>
        <taxon>Roseobacteraceae</taxon>
        <taxon>Pseudosulfitobacter</taxon>
    </lineage>
</organism>
<name>A0A221JW38_9RHOB</name>
<dbReference type="KEGG" id="spse:SULPSESMR1_00115"/>
<reference evidence="2 3" key="1">
    <citation type="submission" date="2017-07" db="EMBL/GenBank/DDBJ databases">
        <title>Genome Sequence of Sulfitobacter pseudonitzschiae Strain SMR1 Isolated from a culture of the Diatom Skeletonema marinoi.</title>
        <authorList>
            <person name="Topel M."/>
            <person name="Pinder M.I.M."/>
            <person name="Johansson O.N."/>
            <person name="Kourtchenko O."/>
            <person name="Godhe A."/>
            <person name="Clarke A.K."/>
        </authorList>
    </citation>
    <scope>NUCLEOTIDE SEQUENCE [LARGE SCALE GENOMIC DNA]</scope>
    <source>
        <strain evidence="2 3">SMR1</strain>
    </source>
</reference>
<gene>
    <name evidence="2" type="ORF">SULPSESMR1_00115</name>
</gene>
<dbReference type="AlphaFoldDB" id="A0A221JW38"/>
<dbReference type="EMBL" id="CP022415">
    <property type="protein sequence ID" value="ASM70954.1"/>
    <property type="molecule type" value="Genomic_DNA"/>
</dbReference>
<evidence type="ECO:0000256" key="1">
    <source>
        <dbReference type="SAM" id="SignalP"/>
    </source>
</evidence>
<sequence>MRLWLAIFCGACLAAPAADAGGWLRKKGGGFVSTSNTLTDQLHTKSSFYLEFGLTAKTTIGVDIDMTLTGLGQTGAGQIFARRALPLGSAKTVWAYQVGLGMAFEGVAFAPLAQLGLSYGRSIKLGKYDGWLAVDTSAHWNFGTSVRALKIDTTAGLTLGARSKVMMQIFWTADSLGGTSTTLSPSYIYTPKRGKFSYLIAVESTQSTAASYGIKAGLWRDF</sequence>
<dbReference type="Proteomes" id="UP000199754">
    <property type="component" value="Chromosome"/>
</dbReference>